<gene>
    <name evidence="3" type="ORF">MNBD_NITROSPINAE04-1517</name>
</gene>
<dbReference type="Pfam" id="PF00156">
    <property type="entry name" value="Pribosyltran"/>
    <property type="match status" value="1"/>
</dbReference>
<protein>
    <recommendedName>
        <fullName evidence="2">Phosphoribosyltransferase domain-containing protein</fullName>
    </recommendedName>
</protein>
<dbReference type="Gene3D" id="3.40.50.2020">
    <property type="match status" value="1"/>
</dbReference>
<sequence>MDGALCDDCLSAICYPRKNICAVCGKPLDFDYEIETHESYSCGACLEKPPPYEKLRHALTYEGPVRELMHSFKFQSHRRLCAQLAKLGHDRLLPWFEEWPDAIVVPVPLATGRLFKRGYNPAYLLAKKLCEHTRQTVGEGALRRIRNTKPQFGLNIKERLDNVKGAFAVYNPNAIKGKRVILFDDIHTTGATVMECCKALKKAKPESIRVATLCRAGES</sequence>
<name>A0A3B1BD30_9ZZZZ</name>
<proteinExistence type="inferred from homology"/>
<dbReference type="SUPFAM" id="SSF53271">
    <property type="entry name" value="PRTase-like"/>
    <property type="match status" value="1"/>
</dbReference>
<dbReference type="PANTHER" id="PTHR47505">
    <property type="entry name" value="DNA UTILIZATION PROTEIN YHGH"/>
    <property type="match status" value="1"/>
</dbReference>
<evidence type="ECO:0000256" key="1">
    <source>
        <dbReference type="ARBA" id="ARBA00008007"/>
    </source>
</evidence>
<organism evidence="3">
    <name type="scientific">hydrothermal vent metagenome</name>
    <dbReference type="NCBI Taxonomy" id="652676"/>
    <lineage>
        <taxon>unclassified sequences</taxon>
        <taxon>metagenomes</taxon>
        <taxon>ecological metagenomes</taxon>
    </lineage>
</organism>
<dbReference type="AlphaFoldDB" id="A0A3B1BD30"/>
<dbReference type="InterPro" id="IPR051910">
    <property type="entry name" value="ComF/GntX_DNA_util-trans"/>
</dbReference>
<dbReference type="PANTHER" id="PTHR47505:SF1">
    <property type="entry name" value="DNA UTILIZATION PROTEIN YHGH"/>
    <property type="match status" value="1"/>
</dbReference>
<feature type="domain" description="Phosphoribosyltransferase" evidence="2">
    <location>
        <begin position="117"/>
        <end position="218"/>
    </location>
</feature>
<reference evidence="3" key="1">
    <citation type="submission" date="2018-06" db="EMBL/GenBank/DDBJ databases">
        <authorList>
            <person name="Zhirakovskaya E."/>
        </authorList>
    </citation>
    <scope>NUCLEOTIDE SEQUENCE</scope>
</reference>
<comment type="similarity">
    <text evidence="1">Belongs to the ComF/GntX family.</text>
</comment>
<dbReference type="InterPro" id="IPR029057">
    <property type="entry name" value="PRTase-like"/>
</dbReference>
<accession>A0A3B1BD30</accession>
<evidence type="ECO:0000313" key="3">
    <source>
        <dbReference type="EMBL" id="VAX16186.1"/>
    </source>
</evidence>
<evidence type="ECO:0000259" key="2">
    <source>
        <dbReference type="Pfam" id="PF00156"/>
    </source>
</evidence>
<dbReference type="EMBL" id="UOGA01000058">
    <property type="protein sequence ID" value="VAX16186.1"/>
    <property type="molecule type" value="Genomic_DNA"/>
</dbReference>
<dbReference type="InterPro" id="IPR000836">
    <property type="entry name" value="PRTase_dom"/>
</dbReference>
<dbReference type="CDD" id="cd06223">
    <property type="entry name" value="PRTases_typeI"/>
    <property type="match status" value="1"/>
</dbReference>